<dbReference type="Gene3D" id="3.40.50.300">
    <property type="entry name" value="P-loop containing nucleotide triphosphate hydrolases"/>
    <property type="match status" value="2"/>
</dbReference>
<dbReference type="InterPro" id="IPR051396">
    <property type="entry name" value="Bact_Antivir_Def_Nuclease"/>
</dbReference>
<dbReference type="SMART" id="SM00382">
    <property type="entry name" value="AAA"/>
    <property type="match status" value="1"/>
</dbReference>
<dbReference type="InterPro" id="IPR027417">
    <property type="entry name" value="P-loop_NTPase"/>
</dbReference>
<proteinExistence type="predicted"/>
<dbReference type="PANTHER" id="PTHR43581">
    <property type="entry name" value="ATP/GTP PHOSPHATASE"/>
    <property type="match status" value="1"/>
</dbReference>
<dbReference type="GO" id="GO:0006302">
    <property type="term" value="P:double-strand break repair"/>
    <property type="evidence" value="ECO:0007669"/>
    <property type="project" value="InterPro"/>
</dbReference>
<dbReference type="STRING" id="218821.SAMN05421837_10780"/>
<dbReference type="AlphaFoldDB" id="A0A1H5R636"/>
<feature type="domain" description="AAA+ ATPase" evidence="1">
    <location>
        <begin position="21"/>
        <end position="317"/>
    </location>
</feature>
<dbReference type="GO" id="GO:0016887">
    <property type="term" value="F:ATP hydrolysis activity"/>
    <property type="evidence" value="ECO:0007669"/>
    <property type="project" value="InterPro"/>
</dbReference>
<name>A0A1H5R636_9PSEU</name>
<sequence length="580" mass="65516">MLARMRLLNYKGFSDYTVHFKSGSSFLIGPNNAGKSTIINALRLCSGLLSLAKRRKPEFGTKDEKRDRSVAAFSITSAPTTGFVSENVQHEFREVESRIELHFRNKAALYVIWPLEGNPYFYIEQIPGAQPSNLRVVKSFYSTMGVVQSMVPLERDENLLSETHVRDNLGTRLSSRHFRNQLYYRRESDPSEYGKLHEFLLQHTPEIGSINLVLSTSGDSAALDLYYTESVGRTEKEIFWAGDGLQIWLQLLFHIWRQMDSDTLILDEPDVYLHPDLQRRLVHILEDLDCQVILATHATEMLAEAGKDSIIIVDRTKRRSKSVTDAAVLSELNSLLGSGFNLQLAKALRARVALFVEGHDMRVLRNVAKTVGAELVAQERGLTVVPMGGASKRKLASSFGWINSTLLDSAVDIHVLIDRDYLDDDAVISVIGEFDSAQVKPHIWKRKELESYLLSETAMSRVSGIPVDKIESYVDEALEELKEQVFGQMLAPRLEVEKRQGVHFSTSFSSYMKVFEGFWANREWRISRAPAKDLISGINRRIQTAGGKPVSARLLSARLYSHEVPAEMRDLLLAINEKLV</sequence>
<dbReference type="Proteomes" id="UP000198878">
    <property type="component" value="Unassembled WGS sequence"/>
</dbReference>
<dbReference type="RefSeq" id="WP_086674704.1">
    <property type="nucleotide sequence ID" value="NZ_FNUJ01000007.1"/>
</dbReference>
<dbReference type="Pfam" id="PF13304">
    <property type="entry name" value="AAA_21"/>
    <property type="match status" value="1"/>
</dbReference>
<organism evidence="2 3">
    <name type="scientific">Amycolatopsis pretoriensis</name>
    <dbReference type="NCBI Taxonomy" id="218821"/>
    <lineage>
        <taxon>Bacteria</taxon>
        <taxon>Bacillati</taxon>
        <taxon>Actinomycetota</taxon>
        <taxon>Actinomycetes</taxon>
        <taxon>Pseudonocardiales</taxon>
        <taxon>Pseudonocardiaceae</taxon>
        <taxon>Amycolatopsis</taxon>
    </lineage>
</organism>
<evidence type="ECO:0000313" key="2">
    <source>
        <dbReference type="EMBL" id="SEF33866.1"/>
    </source>
</evidence>
<dbReference type="InterPro" id="IPR003593">
    <property type="entry name" value="AAA+_ATPase"/>
</dbReference>
<keyword evidence="3" id="KW-1185">Reference proteome</keyword>
<dbReference type="EMBL" id="FNUJ01000007">
    <property type="protein sequence ID" value="SEF33866.1"/>
    <property type="molecule type" value="Genomic_DNA"/>
</dbReference>
<dbReference type="PANTHER" id="PTHR43581:SF4">
    <property type="entry name" value="ATP_GTP PHOSPHATASE"/>
    <property type="match status" value="1"/>
</dbReference>
<dbReference type="OrthoDB" id="3237462at2"/>
<gene>
    <name evidence="2" type="ORF">SAMN05421837_10780</name>
</gene>
<dbReference type="SUPFAM" id="SSF52540">
    <property type="entry name" value="P-loop containing nucleoside triphosphate hydrolases"/>
    <property type="match status" value="1"/>
</dbReference>
<accession>A0A1H5R636</accession>
<evidence type="ECO:0000313" key="3">
    <source>
        <dbReference type="Proteomes" id="UP000198878"/>
    </source>
</evidence>
<reference evidence="3" key="1">
    <citation type="submission" date="2016-10" db="EMBL/GenBank/DDBJ databases">
        <authorList>
            <person name="Varghese N."/>
            <person name="Submissions S."/>
        </authorList>
    </citation>
    <scope>NUCLEOTIDE SEQUENCE [LARGE SCALE GENOMIC DNA]</scope>
    <source>
        <strain evidence="3">DSM 44654</strain>
    </source>
</reference>
<evidence type="ECO:0000259" key="1">
    <source>
        <dbReference type="SMART" id="SM00382"/>
    </source>
</evidence>
<protein>
    <submittedName>
        <fullName evidence="2">AAA domain-containing protein, putative AbiEii toxin, Type IV TA system</fullName>
    </submittedName>
</protein>
<dbReference type="GO" id="GO:0005524">
    <property type="term" value="F:ATP binding"/>
    <property type="evidence" value="ECO:0007669"/>
    <property type="project" value="InterPro"/>
</dbReference>
<dbReference type="InterPro" id="IPR003959">
    <property type="entry name" value="ATPase_AAA_core"/>
</dbReference>